<feature type="transmembrane region" description="Helical" evidence="1">
    <location>
        <begin position="9"/>
        <end position="29"/>
    </location>
</feature>
<evidence type="ECO:0000313" key="2">
    <source>
        <dbReference type="EMBL" id="QYJ67679.1"/>
    </source>
</evidence>
<feature type="transmembrane region" description="Helical" evidence="1">
    <location>
        <begin position="35"/>
        <end position="55"/>
    </location>
</feature>
<dbReference type="EMBL" id="CP080429">
    <property type="protein sequence ID" value="QYJ67679.1"/>
    <property type="molecule type" value="Genomic_DNA"/>
</dbReference>
<proteinExistence type="predicted"/>
<dbReference type="Proteomes" id="UP000825381">
    <property type="component" value="Chromosome"/>
</dbReference>
<accession>A0ABX8V4B9</accession>
<gene>
    <name evidence="2" type="ORF">K1I41_08985</name>
</gene>
<keyword evidence="3" id="KW-1185">Reference proteome</keyword>
<reference evidence="2 3" key="1">
    <citation type="submission" date="2021-07" db="EMBL/GenBank/DDBJ databases">
        <title>Flavobacterium WSW3-B6 sp.nov, isolated from seaweed.</title>
        <authorList>
            <person name="Muhammad N."/>
            <person name="Ho H."/>
            <person name="Lee Y.-J."/>
            <person name="Nguyen T."/>
            <person name="Ho J."/>
            <person name="Kim S.-G."/>
        </authorList>
    </citation>
    <scope>NUCLEOTIDE SEQUENCE [LARGE SCALE GENOMIC DNA]</scope>
    <source>
        <strain evidence="2 3">WSW3-B6</strain>
    </source>
</reference>
<keyword evidence="1" id="KW-0812">Transmembrane</keyword>
<keyword evidence="1" id="KW-0472">Membrane</keyword>
<sequence length="151" mass="17628">MDRILNKWYFGLIIMPILVNLLTNSIGLPELFNNWIYTTIAILIISTSILMIELYQLNQKYKVLKFTPKESDKKIVVELLETLDVDLFHEKIEEQDSWYGYNQEAIEKAIDFAKKAGLISYRTSDAKANKLTQLYTLMYQSTSIQCFINLT</sequence>
<protein>
    <submittedName>
        <fullName evidence="2">Uncharacterized protein</fullName>
    </submittedName>
</protein>
<keyword evidence="1" id="KW-1133">Transmembrane helix</keyword>
<dbReference type="RefSeq" id="WP_220640024.1">
    <property type="nucleotide sequence ID" value="NZ_CP080429.1"/>
</dbReference>
<name>A0ABX8V4B9_9FLAO</name>
<evidence type="ECO:0000313" key="3">
    <source>
        <dbReference type="Proteomes" id="UP000825381"/>
    </source>
</evidence>
<organism evidence="2 3">
    <name type="scientific">Flavobacterium litorale</name>
    <dbReference type="NCBI Taxonomy" id="2856519"/>
    <lineage>
        <taxon>Bacteria</taxon>
        <taxon>Pseudomonadati</taxon>
        <taxon>Bacteroidota</taxon>
        <taxon>Flavobacteriia</taxon>
        <taxon>Flavobacteriales</taxon>
        <taxon>Flavobacteriaceae</taxon>
        <taxon>Flavobacterium</taxon>
    </lineage>
</organism>
<evidence type="ECO:0000256" key="1">
    <source>
        <dbReference type="SAM" id="Phobius"/>
    </source>
</evidence>